<dbReference type="AlphaFoldDB" id="A0A3S9SYI1"/>
<dbReference type="InterPro" id="IPR004013">
    <property type="entry name" value="PHP_dom"/>
</dbReference>
<dbReference type="RefSeq" id="WP_127016639.1">
    <property type="nucleotide sequence ID" value="NZ_CP016379.1"/>
</dbReference>
<dbReference type="InterPro" id="IPR052018">
    <property type="entry name" value="PHP_domain"/>
</dbReference>
<evidence type="ECO:0000259" key="1">
    <source>
        <dbReference type="SMART" id="SM00481"/>
    </source>
</evidence>
<keyword evidence="3" id="KW-1185">Reference proteome</keyword>
<dbReference type="PANTHER" id="PTHR42924">
    <property type="entry name" value="EXONUCLEASE"/>
    <property type="match status" value="1"/>
</dbReference>
<dbReference type="KEGG" id="aft:BBF96_07875"/>
<dbReference type="GO" id="GO:0035312">
    <property type="term" value="F:5'-3' DNA exonuclease activity"/>
    <property type="evidence" value="ECO:0007669"/>
    <property type="project" value="TreeGrafter"/>
</dbReference>
<dbReference type="SMART" id="SM00481">
    <property type="entry name" value="POLIIIAc"/>
    <property type="match status" value="1"/>
</dbReference>
<dbReference type="Proteomes" id="UP000267250">
    <property type="component" value="Chromosome"/>
</dbReference>
<dbReference type="Pfam" id="PF02811">
    <property type="entry name" value="PHP"/>
    <property type="match status" value="1"/>
</dbReference>
<dbReference type="SUPFAM" id="SSF89550">
    <property type="entry name" value="PHP domain-like"/>
    <property type="match status" value="1"/>
</dbReference>
<proteinExistence type="predicted"/>
<dbReference type="GO" id="GO:0004534">
    <property type="term" value="F:5'-3' RNA exonuclease activity"/>
    <property type="evidence" value="ECO:0007669"/>
    <property type="project" value="TreeGrafter"/>
</dbReference>
<accession>A0A3S9SYI1</accession>
<reference evidence="2 3" key="1">
    <citation type="submission" date="2016-07" db="EMBL/GenBank/DDBJ databases">
        <title>Genome and transcriptome analysis of iron-reducing fermentative bacteria Anoxybacter fermentans.</title>
        <authorList>
            <person name="Zeng X."/>
            <person name="Shao Z."/>
        </authorList>
    </citation>
    <scope>NUCLEOTIDE SEQUENCE [LARGE SCALE GENOMIC DNA]</scope>
    <source>
        <strain evidence="2 3">DY22613</strain>
    </source>
</reference>
<evidence type="ECO:0000313" key="3">
    <source>
        <dbReference type="Proteomes" id="UP000267250"/>
    </source>
</evidence>
<dbReference type="Gene3D" id="3.20.20.140">
    <property type="entry name" value="Metal-dependent hydrolases"/>
    <property type="match status" value="1"/>
</dbReference>
<name>A0A3S9SYI1_9FIRM</name>
<dbReference type="OrthoDB" id="9791620at2"/>
<dbReference type="PANTHER" id="PTHR42924:SF3">
    <property type="entry name" value="POLYMERASE_HISTIDINOL PHOSPHATASE N-TERMINAL DOMAIN-CONTAINING PROTEIN"/>
    <property type="match status" value="1"/>
</dbReference>
<dbReference type="InterPro" id="IPR003141">
    <property type="entry name" value="Pol/His_phosphatase_N"/>
</dbReference>
<sequence>MLREYLAELHVHTVLSPCSDLLMTPANILKIAQRRGIEILAVTDHNSAENIEVLFELAKGSGVYILPGMEVETKEEVHLVVLFDTLEQVLALQELVYRHLPLLENDENHFGPQLLTDLKDNFVDRVSRLLAVSISLSLDEVVAHVERLGGLVYPAHVDRQRNSILTQLGFIPSEPAFLALEVSNRYFERGEFNPLFKNYPLIPAADVHFIDSLQGSVIFKIESPKVAEIKKALLREDGRNYYWRGSK</sequence>
<dbReference type="CDD" id="cd07432">
    <property type="entry name" value="PHP_HisPPase"/>
    <property type="match status" value="1"/>
</dbReference>
<gene>
    <name evidence="2" type="ORF">BBF96_07875</name>
</gene>
<organism evidence="2 3">
    <name type="scientific">Anoxybacter fermentans</name>
    <dbReference type="NCBI Taxonomy" id="1323375"/>
    <lineage>
        <taxon>Bacteria</taxon>
        <taxon>Bacillati</taxon>
        <taxon>Bacillota</taxon>
        <taxon>Clostridia</taxon>
        <taxon>Halanaerobiales</taxon>
        <taxon>Anoxybacter</taxon>
    </lineage>
</organism>
<protein>
    <submittedName>
        <fullName evidence="2">Histidinol phosphatase</fullName>
    </submittedName>
</protein>
<dbReference type="EMBL" id="CP016379">
    <property type="protein sequence ID" value="AZR73308.1"/>
    <property type="molecule type" value="Genomic_DNA"/>
</dbReference>
<dbReference type="InterPro" id="IPR016195">
    <property type="entry name" value="Pol/histidinol_Pase-like"/>
</dbReference>
<feature type="domain" description="Polymerase/histidinol phosphatase N-terminal" evidence="1">
    <location>
        <begin position="7"/>
        <end position="75"/>
    </location>
</feature>
<evidence type="ECO:0000313" key="2">
    <source>
        <dbReference type="EMBL" id="AZR73308.1"/>
    </source>
</evidence>